<dbReference type="EMBL" id="BSDC01000001">
    <property type="protein sequence ID" value="GLH66270.1"/>
    <property type="molecule type" value="Genomic_DNA"/>
</dbReference>
<comment type="caution">
    <text evidence="1">The sequence shown here is derived from an EMBL/GenBank/DDBJ whole genome shotgun (WGS) entry which is preliminary data.</text>
</comment>
<accession>A0ABQ5PVW3</accession>
<evidence type="ECO:0000313" key="2">
    <source>
        <dbReference type="Proteomes" id="UP001165044"/>
    </source>
</evidence>
<name>A0ABQ5PVW3_9BACT</name>
<reference evidence="1" key="1">
    <citation type="journal article" date="2023" name="Antonie Van Leeuwenhoek">
        <title>Mesoterricola silvestris gen. nov., sp. nov., Mesoterricola sediminis sp. nov., Geothrix oryzae sp. nov., Geothrix edaphica sp. nov., Geothrix rubra sp. nov., and Geothrix limicola sp. nov., six novel members of Acidobacteriota isolated from soils.</title>
        <authorList>
            <person name="Itoh H."/>
            <person name="Sugisawa Y."/>
            <person name="Mise K."/>
            <person name="Xu Z."/>
            <person name="Kuniyasu M."/>
            <person name="Ushijima N."/>
            <person name="Kawano K."/>
            <person name="Kobayashi E."/>
            <person name="Shiratori Y."/>
            <person name="Masuda Y."/>
            <person name="Senoo K."/>
        </authorList>
    </citation>
    <scope>NUCLEOTIDE SEQUENCE</scope>
    <source>
        <strain evidence="1">Red802</strain>
    </source>
</reference>
<organism evidence="1 2">
    <name type="scientific">Geothrix edaphica</name>
    <dbReference type="NCBI Taxonomy" id="2927976"/>
    <lineage>
        <taxon>Bacteria</taxon>
        <taxon>Pseudomonadati</taxon>
        <taxon>Acidobacteriota</taxon>
        <taxon>Holophagae</taxon>
        <taxon>Holophagales</taxon>
        <taxon>Holophagaceae</taxon>
        <taxon>Geothrix</taxon>
    </lineage>
</organism>
<keyword evidence="2" id="KW-1185">Reference proteome</keyword>
<evidence type="ECO:0000313" key="1">
    <source>
        <dbReference type="EMBL" id="GLH66270.1"/>
    </source>
</evidence>
<gene>
    <name evidence="1" type="ORF">GETHED_06340</name>
</gene>
<sequence>MRPADPPFICGETKGRALLIDQAGRLYIARGYRIFRSDDGGATWKLDAWVPTSPWNHAVLRVSLATRLLRVNLQALQVLPDGTRVVVARDGIYRAGPGERRMTRSWAVSRGSRPITLSLDGTRLLFGEYGGVEMNRVGVRVYASEDGGRRFEPLFELPKGDVHHIHQVLVDPYADHYWILAGDQGREPGIAALSKDGRNLTWVDRGHQMVRAVSALPRPEALIYGSDSEVEPNFIIRLDRKTGRWDRLRPTEGSSLFAADVAGVSLISTSYETSPFMTTRRCPLYASIDDVNWEPILSLKKDFWHPYLHLGLVVLPTIQDRSVRRWMFSGQAVTGHHDLVSLCDPPLA</sequence>
<proteinExistence type="predicted"/>
<evidence type="ECO:0008006" key="3">
    <source>
        <dbReference type="Google" id="ProtNLM"/>
    </source>
</evidence>
<dbReference type="Proteomes" id="UP001165044">
    <property type="component" value="Unassembled WGS sequence"/>
</dbReference>
<dbReference type="RefSeq" id="WP_285606347.1">
    <property type="nucleotide sequence ID" value="NZ_BSDC01000001.1"/>
</dbReference>
<protein>
    <recommendedName>
        <fullName evidence="3">Exo-alpha-sialidase</fullName>
    </recommendedName>
</protein>
<dbReference type="SUPFAM" id="SSF110296">
    <property type="entry name" value="Oligoxyloglucan reducing end-specific cellobiohydrolase"/>
    <property type="match status" value="1"/>
</dbReference>